<feature type="transmembrane region" description="Helical" evidence="4">
    <location>
        <begin position="12"/>
        <end position="33"/>
    </location>
</feature>
<evidence type="ECO:0000256" key="3">
    <source>
        <dbReference type="ARBA" id="ARBA00035112"/>
    </source>
</evidence>
<reference evidence="5" key="1">
    <citation type="submission" date="2023-06" db="EMBL/GenBank/DDBJ databases">
        <authorList>
            <consortium name="Lawrence Berkeley National Laboratory"/>
            <person name="Ahrendt S."/>
            <person name="Sahu N."/>
            <person name="Indic B."/>
            <person name="Wong-Bajracharya J."/>
            <person name="Merenyi Z."/>
            <person name="Ke H.-M."/>
            <person name="Monk M."/>
            <person name="Kocsube S."/>
            <person name="Drula E."/>
            <person name="Lipzen A."/>
            <person name="Balint B."/>
            <person name="Henrissat B."/>
            <person name="Andreopoulos B."/>
            <person name="Martin F.M."/>
            <person name="Harder C.B."/>
            <person name="Rigling D."/>
            <person name="Ford K.L."/>
            <person name="Foster G.D."/>
            <person name="Pangilinan J."/>
            <person name="Papanicolaou A."/>
            <person name="Barry K."/>
            <person name="LaButti K."/>
            <person name="Viragh M."/>
            <person name="Koriabine M."/>
            <person name="Yan M."/>
            <person name="Riley R."/>
            <person name="Champramary S."/>
            <person name="Plett K.L."/>
            <person name="Tsai I.J."/>
            <person name="Slot J."/>
            <person name="Sipos G."/>
            <person name="Plett J."/>
            <person name="Nagy L.G."/>
            <person name="Grigoriev I.V."/>
        </authorList>
    </citation>
    <scope>NUCLEOTIDE SEQUENCE</scope>
    <source>
        <strain evidence="5">HWK02</strain>
    </source>
</reference>
<dbReference type="PANTHER" id="PTHR33365:SF11">
    <property type="entry name" value="TAT PATHWAY SIGNAL SEQUENCE"/>
    <property type="match status" value="1"/>
</dbReference>
<evidence type="ECO:0000256" key="2">
    <source>
        <dbReference type="ARBA" id="ARBA00023002"/>
    </source>
</evidence>
<evidence type="ECO:0000313" key="6">
    <source>
        <dbReference type="Proteomes" id="UP001175228"/>
    </source>
</evidence>
<keyword evidence="6" id="KW-1185">Reference proteome</keyword>
<dbReference type="PANTHER" id="PTHR33365">
    <property type="entry name" value="YALI0B05434P"/>
    <property type="match status" value="1"/>
</dbReference>
<comment type="caution">
    <text evidence="5">The sequence shown here is derived from an EMBL/GenBank/DDBJ whole genome shotgun (WGS) entry which is preliminary data.</text>
</comment>
<accession>A0AA39P6U9</accession>
<gene>
    <name evidence="5" type="ORF">EDD18DRAFT_1263759</name>
</gene>
<evidence type="ECO:0000256" key="1">
    <source>
        <dbReference type="ARBA" id="ARBA00004685"/>
    </source>
</evidence>
<protein>
    <submittedName>
        <fullName evidence="5">Uncharacterized protein</fullName>
    </submittedName>
</protein>
<name>A0AA39P6U9_9AGAR</name>
<comment type="similarity">
    <text evidence="3">Belongs to the ustYa family.</text>
</comment>
<dbReference type="EMBL" id="JAUEPU010000094">
    <property type="protein sequence ID" value="KAK0478666.1"/>
    <property type="molecule type" value="Genomic_DNA"/>
</dbReference>
<organism evidence="5 6">
    <name type="scientific">Armillaria luteobubalina</name>
    <dbReference type="NCBI Taxonomy" id="153913"/>
    <lineage>
        <taxon>Eukaryota</taxon>
        <taxon>Fungi</taxon>
        <taxon>Dikarya</taxon>
        <taxon>Basidiomycota</taxon>
        <taxon>Agaricomycotina</taxon>
        <taxon>Agaricomycetes</taxon>
        <taxon>Agaricomycetidae</taxon>
        <taxon>Agaricales</taxon>
        <taxon>Marasmiineae</taxon>
        <taxon>Physalacriaceae</taxon>
        <taxon>Armillaria</taxon>
    </lineage>
</organism>
<dbReference type="Proteomes" id="UP001175228">
    <property type="component" value="Unassembled WGS sequence"/>
</dbReference>
<dbReference type="GO" id="GO:0043386">
    <property type="term" value="P:mycotoxin biosynthetic process"/>
    <property type="evidence" value="ECO:0007669"/>
    <property type="project" value="InterPro"/>
</dbReference>
<keyword evidence="4" id="KW-1133">Transmembrane helix</keyword>
<dbReference type="GO" id="GO:0016491">
    <property type="term" value="F:oxidoreductase activity"/>
    <property type="evidence" value="ECO:0007669"/>
    <property type="project" value="UniProtKB-KW"/>
</dbReference>
<keyword evidence="2" id="KW-0560">Oxidoreductase</keyword>
<dbReference type="InterPro" id="IPR021765">
    <property type="entry name" value="UstYa-like"/>
</dbReference>
<evidence type="ECO:0000313" key="5">
    <source>
        <dbReference type="EMBL" id="KAK0478666.1"/>
    </source>
</evidence>
<dbReference type="AlphaFoldDB" id="A0AA39P6U9"/>
<sequence length="207" mass="23776">MAARLSSLSMQYCLIILVVASNVFIALLQILAFQRQITPDKISYTYTGSSIPLLHSMTGRLPLVSLTLQETTHFSWNSVDNATHAEFETLFHYPSLSYLGDNHRMTILSWFHNIHCIAQIRAALVNHSDEVATLEHFSHCLQYLRQTLLCGASDMLEKGDFMERDFTVDRVGSDLVCYDWEEALDALDMERKEFERWKMSGLKSGYR</sequence>
<proteinExistence type="inferred from homology"/>
<evidence type="ECO:0000256" key="4">
    <source>
        <dbReference type="SAM" id="Phobius"/>
    </source>
</evidence>
<comment type="pathway">
    <text evidence="1">Mycotoxin biosynthesis.</text>
</comment>
<keyword evidence="4" id="KW-0812">Transmembrane</keyword>
<keyword evidence="4" id="KW-0472">Membrane</keyword>
<dbReference type="Pfam" id="PF11807">
    <property type="entry name" value="UstYa"/>
    <property type="match status" value="1"/>
</dbReference>